<evidence type="ECO:0000256" key="5">
    <source>
        <dbReference type="ARBA" id="ARBA00023136"/>
    </source>
</evidence>
<evidence type="ECO:0000256" key="4">
    <source>
        <dbReference type="ARBA" id="ARBA00022679"/>
    </source>
</evidence>
<dbReference type="GO" id="GO:0006633">
    <property type="term" value="P:fatty acid biosynthetic process"/>
    <property type="evidence" value="ECO:0007669"/>
    <property type="project" value="TreeGrafter"/>
</dbReference>
<feature type="region of interest" description="Disordered" evidence="8">
    <location>
        <begin position="432"/>
        <end position="471"/>
    </location>
</feature>
<sequence length="919" mass="99341">MSGVIEALHIYDDNRNALLSHTYTGRPLSAAHLLPLYLEHPSPRPNLIYLANTSPPTLVFSLTHANLLFLATSSTEIEPLLVLEFLHRVIDAFEDFIGAPLLAVKIENNYDVVAQLLTEMCDAGNISTTEPNALREIVEVEGWVGKLLGSINLPGKAPLSSNFSNPSPPSLIASNTPALPWRRANVRHTSNELYADVVETLSVTLAPSGRPLAAFANGTIAFTAKVSGVPDITVNLTSPSGRHNLGGIMELPVFHPCVRLNRWKERPGELSFVPPDGRFILAGYEVDLLPFTSGKSGSPSSNNLKLPVNLDMKTGIGPAGSEFEVRLQVNKIFGTPSSSSASQLGRGGSSGRLGAPHAGSPSAPLLDDLRITIPLPEDVRNLSDIRPSRGDASFNPGERILEWHVPAKELSGPASHFGLRCTVVGQLADSEEQEFDPSGFGFGPDYSYNEPYQSTPASTTRQEKDEGGGEQDIKNVAQNKILMPSSASLRPGRCAATYAALRGSCAPAPTRCELQGASMLRAAGSHRGGRRAAEEMELDDEGNAAADGHLLSSWTAGQGTQKVGMLTPWLEAFPSTASEIIDEIDHHVGYKLSEVIQNGPSKVLTQTTNAQPAIMATSICILRILEREFGFKVADHFDVTLGHSLGEFAALVAGGYMHFEDSLYLVQRRAEAMSEATRRAMQDYGGEYGMVAVVTEPEYLHALIEAIRDFVGHSSAGSKAESSEDVPPIEQVLIANINSKNQIVLSGNIERIKTLIAHVRQFLGHDPRAVRLHSDSPFHSPIMKPAVAVMQTLLSNKSRVAGREGEDMISFPATIPCVSNVSARPFRSKEELKELLARGCLETVRWWDSIKYLDQEEKVRRWVGIGPGKVGRNLVGKEVGVRGRDLVKGGGVWAITDPSEVDEVLRGLEDTAGFVDDEE</sequence>
<dbReference type="GO" id="GO:0004314">
    <property type="term" value="F:[acyl-carrier-protein] S-malonyltransferase activity"/>
    <property type="evidence" value="ECO:0007669"/>
    <property type="project" value="UniProtKB-EC"/>
</dbReference>
<dbReference type="InterPro" id="IPR016036">
    <property type="entry name" value="Malonyl_transacylase_ACP-bd"/>
</dbReference>
<reference evidence="10 11" key="1">
    <citation type="submission" date="2018-01" db="EMBL/GenBank/DDBJ databases">
        <title>Harnessing the power of phylogenomics to disentangle the directionality and signatures of interkingdom host jumping in the parasitic fungal genus Tolypocladium.</title>
        <authorList>
            <person name="Quandt C.A."/>
            <person name="Patterson W."/>
            <person name="Spatafora J.W."/>
        </authorList>
    </citation>
    <scope>NUCLEOTIDE SEQUENCE [LARGE SCALE GENOMIC DNA]</scope>
    <source>
        <strain evidence="10 11">NRBC 100945</strain>
    </source>
</reference>
<dbReference type="GO" id="GO:0012505">
    <property type="term" value="C:endomembrane system"/>
    <property type="evidence" value="ECO:0007669"/>
    <property type="project" value="UniProtKB-SubCell"/>
</dbReference>
<dbReference type="EMBL" id="PKSG01000721">
    <property type="protein sequence ID" value="POR33191.1"/>
    <property type="molecule type" value="Genomic_DNA"/>
</dbReference>
<dbReference type="InterPro" id="IPR014043">
    <property type="entry name" value="Acyl_transferase_dom"/>
</dbReference>
<dbReference type="InterPro" id="IPR036168">
    <property type="entry name" value="AP2_Mu_C_sf"/>
</dbReference>
<dbReference type="InterPro" id="IPR028565">
    <property type="entry name" value="MHD"/>
</dbReference>
<dbReference type="EC" id="2.3.1.39" evidence="2"/>
<accession>A0A2S4KSM4</accession>
<feature type="compositionally biased region" description="Basic and acidic residues" evidence="8">
    <location>
        <begin position="461"/>
        <end position="471"/>
    </location>
</feature>
<evidence type="ECO:0000259" key="9">
    <source>
        <dbReference type="PROSITE" id="PS51072"/>
    </source>
</evidence>
<organism evidence="10 11">
    <name type="scientific">Tolypocladium paradoxum</name>
    <dbReference type="NCBI Taxonomy" id="94208"/>
    <lineage>
        <taxon>Eukaryota</taxon>
        <taxon>Fungi</taxon>
        <taxon>Dikarya</taxon>
        <taxon>Ascomycota</taxon>
        <taxon>Pezizomycotina</taxon>
        <taxon>Sordariomycetes</taxon>
        <taxon>Hypocreomycetidae</taxon>
        <taxon>Hypocreales</taxon>
        <taxon>Ophiocordycipitaceae</taxon>
        <taxon>Tolypocladium</taxon>
    </lineage>
</organism>
<evidence type="ECO:0000256" key="3">
    <source>
        <dbReference type="ARBA" id="ARBA00022448"/>
    </source>
</evidence>
<evidence type="ECO:0000256" key="6">
    <source>
        <dbReference type="ARBA" id="ARBA00023315"/>
    </source>
</evidence>
<dbReference type="PANTHER" id="PTHR42681">
    <property type="entry name" value="MALONYL-COA-ACYL CARRIER PROTEIN TRANSACYLASE, MITOCHONDRIAL"/>
    <property type="match status" value="1"/>
</dbReference>
<evidence type="ECO:0000313" key="10">
    <source>
        <dbReference type="EMBL" id="POR33191.1"/>
    </source>
</evidence>
<dbReference type="FunFam" id="3.30.70.250:FF:000006">
    <property type="entry name" value="Malonyl CoA-acyl carrier protein transacylase"/>
    <property type="match status" value="1"/>
</dbReference>
<dbReference type="SUPFAM" id="SSF64356">
    <property type="entry name" value="SNARE-like"/>
    <property type="match status" value="1"/>
</dbReference>
<dbReference type="Pfam" id="PF00928">
    <property type="entry name" value="Adap_comp_sub"/>
    <property type="match status" value="1"/>
</dbReference>
<comment type="catalytic activity">
    <reaction evidence="7">
        <text>holo-[ACP] + malonyl-CoA = malonyl-[ACP] + CoA</text>
        <dbReference type="Rhea" id="RHEA:41792"/>
        <dbReference type="Rhea" id="RHEA-COMP:9623"/>
        <dbReference type="Rhea" id="RHEA-COMP:9685"/>
        <dbReference type="ChEBI" id="CHEBI:57287"/>
        <dbReference type="ChEBI" id="CHEBI:57384"/>
        <dbReference type="ChEBI" id="CHEBI:64479"/>
        <dbReference type="ChEBI" id="CHEBI:78449"/>
        <dbReference type="EC" id="2.3.1.39"/>
    </reaction>
</comment>
<keyword evidence="11" id="KW-1185">Reference proteome</keyword>
<keyword evidence="5" id="KW-0472">Membrane</keyword>
<feature type="compositionally biased region" description="Polar residues" evidence="8">
    <location>
        <begin position="450"/>
        <end position="460"/>
    </location>
</feature>
<evidence type="ECO:0000256" key="1">
    <source>
        <dbReference type="ARBA" id="ARBA00004308"/>
    </source>
</evidence>
<feature type="region of interest" description="Disordered" evidence="8">
    <location>
        <begin position="337"/>
        <end position="365"/>
    </location>
</feature>
<dbReference type="SUPFAM" id="SSF49447">
    <property type="entry name" value="Second domain of Mu2 adaptin subunit (ap50) of ap2 adaptor"/>
    <property type="match status" value="1"/>
</dbReference>
<gene>
    <name evidence="10" type="ORF">TPAR_06616</name>
</gene>
<dbReference type="GO" id="GO:0005739">
    <property type="term" value="C:mitochondrion"/>
    <property type="evidence" value="ECO:0007669"/>
    <property type="project" value="TreeGrafter"/>
</dbReference>
<dbReference type="Pfam" id="PF00698">
    <property type="entry name" value="Acyl_transf_1"/>
    <property type="match status" value="1"/>
</dbReference>
<dbReference type="PANTHER" id="PTHR42681:SF1">
    <property type="entry name" value="MALONYL-COA-ACYL CARRIER PROTEIN TRANSACYLASE, MITOCHONDRIAL"/>
    <property type="match status" value="1"/>
</dbReference>
<keyword evidence="3" id="KW-0813">Transport</keyword>
<dbReference type="Gene3D" id="2.60.40.1170">
    <property type="entry name" value="Mu homology domain, subdomain B"/>
    <property type="match status" value="1"/>
</dbReference>
<dbReference type="SMART" id="SM00827">
    <property type="entry name" value="PKS_AT"/>
    <property type="match status" value="1"/>
</dbReference>
<dbReference type="InterPro" id="IPR011012">
    <property type="entry name" value="Longin-like_dom_sf"/>
</dbReference>
<protein>
    <recommendedName>
        <fullName evidence="2">[acyl-carrier-protein] S-malonyltransferase</fullName>
        <ecNumber evidence="2">2.3.1.39</ecNumber>
    </recommendedName>
</protein>
<dbReference type="SUPFAM" id="SSF55048">
    <property type="entry name" value="Probable ACP-binding domain of malonyl-CoA ACP transacylase"/>
    <property type="match status" value="1"/>
</dbReference>
<dbReference type="InterPro" id="IPR016035">
    <property type="entry name" value="Acyl_Trfase/lysoPLipase"/>
</dbReference>
<keyword evidence="6" id="KW-0012">Acyltransferase</keyword>
<feature type="domain" description="MHD" evidence="9">
    <location>
        <begin position="190"/>
        <end position="490"/>
    </location>
</feature>
<dbReference type="InterPro" id="IPR001227">
    <property type="entry name" value="Ac_transferase_dom_sf"/>
</dbReference>
<evidence type="ECO:0000256" key="7">
    <source>
        <dbReference type="ARBA" id="ARBA00048462"/>
    </source>
</evidence>
<dbReference type="OrthoDB" id="541883at2759"/>
<dbReference type="InterPro" id="IPR050858">
    <property type="entry name" value="Mal-CoA-ACP_Trans/PKS_FabD"/>
</dbReference>
<evidence type="ECO:0000313" key="11">
    <source>
        <dbReference type="Proteomes" id="UP000237481"/>
    </source>
</evidence>
<dbReference type="Proteomes" id="UP000237481">
    <property type="component" value="Unassembled WGS sequence"/>
</dbReference>
<dbReference type="PROSITE" id="PS51072">
    <property type="entry name" value="MHD"/>
    <property type="match status" value="1"/>
</dbReference>
<dbReference type="Gene3D" id="3.40.366.10">
    <property type="entry name" value="Malonyl-Coenzyme A Acyl Carrier Protein, domain 2"/>
    <property type="match status" value="1"/>
</dbReference>
<dbReference type="SUPFAM" id="SSF52151">
    <property type="entry name" value="FabD/lysophospholipase-like"/>
    <property type="match status" value="1"/>
</dbReference>
<comment type="caution">
    <text evidence="10">The sequence shown here is derived from an EMBL/GenBank/DDBJ whole genome shotgun (WGS) entry which is preliminary data.</text>
</comment>
<dbReference type="AlphaFoldDB" id="A0A2S4KSM4"/>
<dbReference type="Gene3D" id="3.30.450.60">
    <property type="match status" value="1"/>
</dbReference>
<keyword evidence="4" id="KW-0808">Transferase</keyword>
<evidence type="ECO:0000256" key="8">
    <source>
        <dbReference type="SAM" id="MobiDB-lite"/>
    </source>
</evidence>
<evidence type="ECO:0000256" key="2">
    <source>
        <dbReference type="ARBA" id="ARBA00013258"/>
    </source>
</evidence>
<comment type="subcellular location">
    <subcellularLocation>
        <location evidence="1">Endomembrane system</location>
    </subcellularLocation>
</comment>
<dbReference type="STRING" id="94208.A0A2S4KSM4"/>
<dbReference type="Gene3D" id="3.30.70.250">
    <property type="entry name" value="Malonyl-CoA ACP transacylase, ACP-binding"/>
    <property type="match status" value="1"/>
</dbReference>
<proteinExistence type="predicted"/>
<dbReference type="CDD" id="cd14837">
    <property type="entry name" value="AP3_Mu_N"/>
    <property type="match status" value="1"/>
</dbReference>
<name>A0A2S4KSM4_9HYPO</name>